<reference evidence="1" key="1">
    <citation type="journal article" date="2013" name="Nature">
        <title>Draft genome of the wheat A-genome progenitor Triticum urartu.</title>
        <authorList>
            <person name="Ling H.Q."/>
            <person name="Zhao S."/>
            <person name="Liu D."/>
            <person name="Wang J."/>
            <person name="Sun H."/>
            <person name="Zhang C."/>
            <person name="Fan H."/>
            <person name="Li D."/>
            <person name="Dong L."/>
            <person name="Tao Y."/>
            <person name="Gao C."/>
            <person name="Wu H."/>
            <person name="Li Y."/>
            <person name="Cui Y."/>
            <person name="Guo X."/>
            <person name="Zheng S."/>
            <person name="Wang B."/>
            <person name="Yu K."/>
            <person name="Liang Q."/>
            <person name="Yang W."/>
            <person name="Lou X."/>
            <person name="Chen J."/>
            <person name="Feng M."/>
            <person name="Jian J."/>
            <person name="Zhang X."/>
            <person name="Luo G."/>
            <person name="Jiang Y."/>
            <person name="Liu J."/>
            <person name="Wang Z."/>
            <person name="Sha Y."/>
            <person name="Zhang B."/>
            <person name="Wu H."/>
            <person name="Tang D."/>
            <person name="Shen Q."/>
            <person name="Xue P."/>
            <person name="Zou S."/>
            <person name="Wang X."/>
            <person name="Liu X."/>
            <person name="Wang F."/>
            <person name="Yang Y."/>
            <person name="An X."/>
            <person name="Dong Z."/>
            <person name="Zhang K."/>
            <person name="Zhang X."/>
            <person name="Luo M.C."/>
            <person name="Dvorak J."/>
            <person name="Tong Y."/>
            <person name="Wang J."/>
            <person name="Yang H."/>
            <person name="Li Z."/>
            <person name="Wang D."/>
            <person name="Zhang A."/>
            <person name="Wang J."/>
        </authorList>
    </citation>
    <scope>NUCLEOTIDE SEQUENCE</scope>
</reference>
<gene>
    <name evidence="1" type="ORF">TRIUR3_08097</name>
</gene>
<proteinExistence type="predicted"/>
<sequence>MTFLSGVVTQEVILLQSDVLSIEPGSRKGDQVTRSDCGYKTFLFTRFATHAGGVSVWLYKTEFVVSVRFRRCQCELVTTFGKCRSVGYILEDNTIRLVMPYGHIAVKDNAFAMGIDISGWCTVMSSAPGLQSCPKCKLYIDRVDACTLRLQPPLMWMVRHIHISFVLQ</sequence>
<dbReference type="EMBL" id="KD199526">
    <property type="protein sequence ID" value="EMS53063.1"/>
    <property type="molecule type" value="Genomic_DNA"/>
</dbReference>
<protein>
    <submittedName>
        <fullName evidence="1">Uncharacterized protein</fullName>
    </submittedName>
</protein>
<name>M7YR30_TRIUA</name>
<evidence type="ECO:0000313" key="1">
    <source>
        <dbReference type="EMBL" id="EMS53063.1"/>
    </source>
</evidence>
<dbReference type="AlphaFoldDB" id="M7YR30"/>
<organism evidence="1">
    <name type="scientific">Triticum urartu</name>
    <name type="common">Red wild einkorn</name>
    <name type="synonym">Crithodium urartu</name>
    <dbReference type="NCBI Taxonomy" id="4572"/>
    <lineage>
        <taxon>Eukaryota</taxon>
        <taxon>Viridiplantae</taxon>
        <taxon>Streptophyta</taxon>
        <taxon>Embryophyta</taxon>
        <taxon>Tracheophyta</taxon>
        <taxon>Spermatophyta</taxon>
        <taxon>Magnoliopsida</taxon>
        <taxon>Liliopsida</taxon>
        <taxon>Poales</taxon>
        <taxon>Poaceae</taxon>
        <taxon>BOP clade</taxon>
        <taxon>Pooideae</taxon>
        <taxon>Triticodae</taxon>
        <taxon>Triticeae</taxon>
        <taxon>Triticinae</taxon>
        <taxon>Triticum</taxon>
    </lineage>
</organism>
<accession>M7YR30</accession>